<proteinExistence type="predicted"/>
<dbReference type="InterPro" id="IPR011047">
    <property type="entry name" value="Quinoprotein_ADH-like_sf"/>
</dbReference>
<dbReference type="EMBL" id="SJPV01000006">
    <property type="protein sequence ID" value="TWU36108.1"/>
    <property type="molecule type" value="Genomic_DNA"/>
</dbReference>
<evidence type="ECO:0008006" key="3">
    <source>
        <dbReference type="Google" id="ProtNLM"/>
    </source>
</evidence>
<dbReference type="Proteomes" id="UP000319143">
    <property type="component" value="Unassembled WGS sequence"/>
</dbReference>
<accession>A0A5C6DHH5</accession>
<keyword evidence="2" id="KW-1185">Reference proteome</keyword>
<gene>
    <name evidence="1" type="ORF">Poly41_38610</name>
</gene>
<dbReference type="PANTHER" id="PTHR34512:SF30">
    <property type="entry name" value="OUTER MEMBRANE PROTEIN ASSEMBLY FACTOR BAMB"/>
    <property type="match status" value="1"/>
</dbReference>
<evidence type="ECO:0000313" key="2">
    <source>
        <dbReference type="Proteomes" id="UP000319143"/>
    </source>
</evidence>
<organism evidence="1 2">
    <name type="scientific">Novipirellula artificiosorum</name>
    <dbReference type="NCBI Taxonomy" id="2528016"/>
    <lineage>
        <taxon>Bacteria</taxon>
        <taxon>Pseudomonadati</taxon>
        <taxon>Planctomycetota</taxon>
        <taxon>Planctomycetia</taxon>
        <taxon>Pirellulales</taxon>
        <taxon>Pirellulaceae</taxon>
        <taxon>Novipirellula</taxon>
    </lineage>
</organism>
<dbReference type="PANTHER" id="PTHR34512">
    <property type="entry name" value="CELL SURFACE PROTEIN"/>
    <property type="match status" value="1"/>
</dbReference>
<dbReference type="SUPFAM" id="SSF50998">
    <property type="entry name" value="Quinoprotein alcohol dehydrogenase-like"/>
    <property type="match status" value="1"/>
</dbReference>
<sequence>MKDASGKIAAEEVYFTSNMQNHHGGMVVIDGCLYGANGGNGGGFLTCLDFHTGDVLWRDRKAPKGSLLVANEQLYLRSEEDEILLIEPSQEEFIERGRFVQPDRSRAPAWAHPIVANGKLFIRDQGLLFCYDVSAQ</sequence>
<name>A0A5C6DHH5_9BACT</name>
<dbReference type="RefSeq" id="WP_231615759.1">
    <property type="nucleotide sequence ID" value="NZ_SJPV01000006.1"/>
</dbReference>
<dbReference type="AlphaFoldDB" id="A0A5C6DHH5"/>
<dbReference type="Gene3D" id="2.130.10.10">
    <property type="entry name" value="YVTN repeat-like/Quinoprotein amine dehydrogenase"/>
    <property type="match status" value="1"/>
</dbReference>
<protein>
    <recommendedName>
        <fullName evidence="3">Outer membrane biogenesis protein BamB</fullName>
    </recommendedName>
</protein>
<dbReference type="InterPro" id="IPR015943">
    <property type="entry name" value="WD40/YVTN_repeat-like_dom_sf"/>
</dbReference>
<evidence type="ECO:0000313" key="1">
    <source>
        <dbReference type="EMBL" id="TWU36108.1"/>
    </source>
</evidence>
<comment type="caution">
    <text evidence="1">The sequence shown here is derived from an EMBL/GenBank/DDBJ whole genome shotgun (WGS) entry which is preliminary data.</text>
</comment>
<reference evidence="1 2" key="1">
    <citation type="submission" date="2019-02" db="EMBL/GenBank/DDBJ databases">
        <title>Deep-cultivation of Planctomycetes and their phenomic and genomic characterization uncovers novel biology.</title>
        <authorList>
            <person name="Wiegand S."/>
            <person name="Jogler M."/>
            <person name="Boedeker C."/>
            <person name="Pinto D."/>
            <person name="Vollmers J."/>
            <person name="Rivas-Marin E."/>
            <person name="Kohn T."/>
            <person name="Peeters S.H."/>
            <person name="Heuer A."/>
            <person name="Rast P."/>
            <person name="Oberbeckmann S."/>
            <person name="Bunk B."/>
            <person name="Jeske O."/>
            <person name="Meyerdierks A."/>
            <person name="Storesund J.E."/>
            <person name="Kallscheuer N."/>
            <person name="Luecker S."/>
            <person name="Lage O.M."/>
            <person name="Pohl T."/>
            <person name="Merkel B.J."/>
            <person name="Hornburger P."/>
            <person name="Mueller R.-W."/>
            <person name="Bruemmer F."/>
            <person name="Labrenz M."/>
            <person name="Spormann A.M."/>
            <person name="Op Den Camp H."/>
            <person name="Overmann J."/>
            <person name="Amann R."/>
            <person name="Jetten M.S.M."/>
            <person name="Mascher T."/>
            <person name="Medema M.H."/>
            <person name="Devos D.P."/>
            <person name="Kaster A.-K."/>
            <person name="Ovreas L."/>
            <person name="Rohde M."/>
            <person name="Galperin M.Y."/>
            <person name="Jogler C."/>
        </authorList>
    </citation>
    <scope>NUCLEOTIDE SEQUENCE [LARGE SCALE GENOMIC DNA]</scope>
    <source>
        <strain evidence="1 2">Poly41</strain>
    </source>
</reference>